<evidence type="ECO:0000256" key="3">
    <source>
        <dbReference type="ARBA" id="ARBA00011890"/>
    </source>
</evidence>
<dbReference type="CDD" id="cd02440">
    <property type="entry name" value="AdoMet_MTases"/>
    <property type="match status" value="1"/>
</dbReference>
<keyword evidence="5" id="KW-0963">Cytoplasm</keyword>
<evidence type="ECO:0000256" key="7">
    <source>
        <dbReference type="ARBA" id="ARBA00022679"/>
    </source>
</evidence>
<dbReference type="AlphaFoldDB" id="G2PH74"/>
<evidence type="ECO:0000313" key="13">
    <source>
        <dbReference type="EMBL" id="AEM88720.1"/>
    </source>
</evidence>
<comment type="similarity">
    <text evidence="2">Belongs to the methyltransferase superfamily. L-isoaspartyl/D-aspartyl protein methyltransferase family.</text>
</comment>
<dbReference type="HOGENOM" id="CLU_811143_0_0_11"/>
<dbReference type="InterPro" id="IPR000682">
    <property type="entry name" value="PCMT"/>
</dbReference>
<gene>
    <name evidence="13" type="ORF">Strvi_9468</name>
</gene>
<dbReference type="InterPro" id="IPR029063">
    <property type="entry name" value="SAM-dependent_MTases_sf"/>
</dbReference>
<evidence type="ECO:0000256" key="1">
    <source>
        <dbReference type="ARBA" id="ARBA00004496"/>
    </source>
</evidence>
<evidence type="ECO:0000256" key="5">
    <source>
        <dbReference type="ARBA" id="ARBA00022490"/>
    </source>
</evidence>
<dbReference type="GO" id="GO:0004719">
    <property type="term" value="F:protein-L-isoaspartate (D-aspartate) O-methyltransferase activity"/>
    <property type="evidence" value="ECO:0007669"/>
    <property type="project" value="UniProtKB-EC"/>
</dbReference>
<dbReference type="PANTHER" id="PTHR11579:SF0">
    <property type="entry name" value="PROTEIN-L-ISOASPARTATE(D-ASPARTATE) O-METHYLTRANSFERASE"/>
    <property type="match status" value="1"/>
</dbReference>
<evidence type="ECO:0000313" key="14">
    <source>
        <dbReference type="Proteomes" id="UP000008703"/>
    </source>
</evidence>
<dbReference type="PANTHER" id="PTHR11579">
    <property type="entry name" value="PROTEIN-L-ISOASPARTATE O-METHYLTRANSFERASE"/>
    <property type="match status" value="1"/>
</dbReference>
<feature type="region of interest" description="Disordered" evidence="12">
    <location>
        <begin position="335"/>
        <end position="354"/>
    </location>
</feature>
<reference evidence="13" key="1">
    <citation type="submission" date="2011-08" db="EMBL/GenBank/DDBJ databases">
        <title>Complete sequence of plasmid 1 of Streptomyces violaceusniger Tu 4113.</title>
        <authorList>
            <consortium name="US DOE Joint Genome Institute"/>
            <person name="Lucas S."/>
            <person name="Han J."/>
            <person name="Lapidus A."/>
            <person name="Cheng J.-F."/>
            <person name="Goodwin L."/>
            <person name="Pitluck S."/>
            <person name="Peters L."/>
            <person name="Ivanova N."/>
            <person name="Daligault H."/>
            <person name="Detter J.C."/>
            <person name="Han C."/>
            <person name="Tapia R."/>
            <person name="Land M."/>
            <person name="Hauser L."/>
            <person name="Kyrpides N."/>
            <person name="Ivanova N."/>
            <person name="Pagani I."/>
            <person name="Hagen A."/>
            <person name="Katz L."/>
            <person name="Fiedler H.-P."/>
            <person name="Keasling J."/>
            <person name="Fortman J."/>
            <person name="Woyke T."/>
        </authorList>
    </citation>
    <scope>NUCLEOTIDE SEQUENCE [LARGE SCALE GENOMIC DNA]</scope>
    <source>
        <strain evidence="13">Tu 4113</strain>
        <plasmid evidence="13">pSTRVI01</plasmid>
    </source>
</reference>
<organism evidence="13 14">
    <name type="scientific">Streptomyces violaceusniger (strain Tu 4113)</name>
    <dbReference type="NCBI Taxonomy" id="653045"/>
    <lineage>
        <taxon>Bacteria</taxon>
        <taxon>Bacillati</taxon>
        <taxon>Actinomycetota</taxon>
        <taxon>Actinomycetes</taxon>
        <taxon>Kitasatosporales</taxon>
        <taxon>Streptomycetaceae</taxon>
        <taxon>Streptomyces</taxon>
        <taxon>Streptomyces violaceusniger group</taxon>
    </lineage>
</organism>
<evidence type="ECO:0000256" key="2">
    <source>
        <dbReference type="ARBA" id="ARBA00005369"/>
    </source>
</evidence>
<evidence type="ECO:0000256" key="9">
    <source>
        <dbReference type="ARBA" id="ARBA00030757"/>
    </source>
</evidence>
<dbReference type="Pfam" id="PF01135">
    <property type="entry name" value="PCMT"/>
    <property type="match status" value="1"/>
</dbReference>
<keyword evidence="13" id="KW-0614">Plasmid</keyword>
<protein>
    <recommendedName>
        <fullName evidence="4">Protein-L-isoaspartate O-methyltransferase</fullName>
        <ecNumber evidence="3">2.1.1.77</ecNumber>
    </recommendedName>
    <alternativeName>
        <fullName evidence="11">L-isoaspartyl protein carboxyl methyltransferase</fullName>
    </alternativeName>
    <alternativeName>
        <fullName evidence="9">Protein L-isoaspartyl methyltransferase</fullName>
    </alternativeName>
    <alternativeName>
        <fullName evidence="10">Protein-beta-aspartate methyltransferase</fullName>
    </alternativeName>
</protein>
<evidence type="ECO:0000256" key="8">
    <source>
        <dbReference type="ARBA" id="ARBA00022691"/>
    </source>
</evidence>
<keyword evidence="14" id="KW-1185">Reference proteome</keyword>
<keyword evidence="8" id="KW-0949">S-adenosyl-L-methionine</keyword>
<evidence type="ECO:0000256" key="10">
    <source>
        <dbReference type="ARBA" id="ARBA00031323"/>
    </source>
</evidence>
<evidence type="ECO:0000256" key="4">
    <source>
        <dbReference type="ARBA" id="ARBA00013346"/>
    </source>
</evidence>
<dbReference type="SUPFAM" id="SSF53335">
    <property type="entry name" value="S-adenosyl-L-methionine-dependent methyltransferases"/>
    <property type="match status" value="1"/>
</dbReference>
<keyword evidence="7" id="KW-0808">Transferase</keyword>
<dbReference type="Proteomes" id="UP000008703">
    <property type="component" value="Plasmid pSTRVI01"/>
</dbReference>
<comment type="subcellular location">
    <subcellularLocation>
        <location evidence="1">Cytoplasm</location>
    </subcellularLocation>
</comment>
<evidence type="ECO:0000256" key="11">
    <source>
        <dbReference type="ARBA" id="ARBA00031350"/>
    </source>
</evidence>
<keyword evidence="6" id="KW-0489">Methyltransferase</keyword>
<evidence type="ECO:0000256" key="12">
    <source>
        <dbReference type="SAM" id="MobiDB-lite"/>
    </source>
</evidence>
<geneLocation type="plasmid" evidence="13 14">
    <name>pSTRVI01</name>
</geneLocation>
<sequence>MPFTRPEQLSHTSALPLRGVSVTAVADAAELVPERHYTHHEGRGATPHRSNPAVIHRELTTLDVHPGMNVLEAGTGSGYSGALLAQLVGPTGQVTSLDVNDYLVRWANLIHHERGIRTVHCHTADATVGDFPQRAPYDRMVAWCTPPLLPRSWVDQIAEGGLIVAPLPIAAVPHNTVVATIRVRSGEPVVEAVATGGYIETTTWPKTDLDLPGRWVDWENRVPAPSWISIAWRDLDDRLHTGARTALRQLLKDAHTEPYDGPDINWHSWRTYAACLADPQLTQAGLRPEQRALGHTTATTAAVIQQDGTILADHPDSPSLTTLRGWLTAWENAGRPAPDTYTPNLTQHDEPGLTGWKLRLER</sequence>
<dbReference type="EC" id="2.1.1.77" evidence="3"/>
<dbReference type="GO" id="GO:0005737">
    <property type="term" value="C:cytoplasm"/>
    <property type="evidence" value="ECO:0007669"/>
    <property type="project" value="UniProtKB-SubCell"/>
</dbReference>
<name>G2PH74_STRV4</name>
<dbReference type="EMBL" id="CP002995">
    <property type="protein sequence ID" value="AEM88720.1"/>
    <property type="molecule type" value="Genomic_DNA"/>
</dbReference>
<accession>G2PH74</accession>
<evidence type="ECO:0000256" key="6">
    <source>
        <dbReference type="ARBA" id="ARBA00022603"/>
    </source>
</evidence>
<proteinExistence type="inferred from homology"/>
<dbReference type="GO" id="GO:0032259">
    <property type="term" value="P:methylation"/>
    <property type="evidence" value="ECO:0007669"/>
    <property type="project" value="UniProtKB-KW"/>
</dbReference>
<dbReference type="KEGG" id="svl:Strvi_9468"/>
<dbReference type="Gene3D" id="3.40.50.150">
    <property type="entry name" value="Vaccinia Virus protein VP39"/>
    <property type="match status" value="1"/>
</dbReference>